<feature type="coiled-coil region" evidence="1">
    <location>
        <begin position="14"/>
        <end position="72"/>
    </location>
</feature>
<name>A0A1V9ZNJ1_9STRA</name>
<proteinExistence type="predicted"/>
<accession>A0A1V9ZNJ1</accession>
<comment type="caution">
    <text evidence="2">The sequence shown here is derived from an EMBL/GenBank/DDBJ whole genome shotgun (WGS) entry which is preliminary data.</text>
</comment>
<keyword evidence="1" id="KW-0175">Coiled coil</keyword>
<sequence>MTDRDVLFLRVRTLEKYKQNYELLCSQLSELNTQVGLQLQRHEMDEKNIGIIKGLENEKAEMSSKISELEMKVATLTAGINQEKEYTERIHDQLATAAELLKTSERNQQERDMEYAEQMNCLHRQMEEERRNNEVMKFELTKLKSSPTVMDNTGDTLKVADIDYKKDNKKLRKKIEEYQCSIERQQKQLVDECRRRDIDFDTNVQAAQRRIAQLQQDAICLSDIATSSKSHAKALELQLEAAETLLRKTHLKETELLHEIEIQSSHHAQDVSRLTNELNTKENQVKALEKKVRSLKIRWKDDREHLKSKIQTHNTKDQDVDVLRQQARELETCLLVANKKNRILENEITSLRDILDEATLKEETRYQSRTSVNRYHHCE</sequence>
<dbReference type="AlphaFoldDB" id="A0A1V9ZNJ1"/>
<evidence type="ECO:0000313" key="2">
    <source>
        <dbReference type="EMBL" id="OQR99549.1"/>
    </source>
</evidence>
<keyword evidence="3" id="KW-1185">Reference proteome</keyword>
<organism evidence="2 3">
    <name type="scientific">Thraustotheca clavata</name>
    <dbReference type="NCBI Taxonomy" id="74557"/>
    <lineage>
        <taxon>Eukaryota</taxon>
        <taxon>Sar</taxon>
        <taxon>Stramenopiles</taxon>
        <taxon>Oomycota</taxon>
        <taxon>Saprolegniomycetes</taxon>
        <taxon>Saprolegniales</taxon>
        <taxon>Achlyaceae</taxon>
        <taxon>Thraustotheca</taxon>
    </lineage>
</organism>
<dbReference type="Proteomes" id="UP000243217">
    <property type="component" value="Unassembled WGS sequence"/>
</dbReference>
<protein>
    <submittedName>
        <fullName evidence="2">Uncharacterized protein</fullName>
    </submittedName>
</protein>
<evidence type="ECO:0000313" key="3">
    <source>
        <dbReference type="Proteomes" id="UP000243217"/>
    </source>
</evidence>
<gene>
    <name evidence="2" type="ORF">THRCLA_06468</name>
</gene>
<feature type="non-terminal residue" evidence="2">
    <location>
        <position position="379"/>
    </location>
</feature>
<dbReference type="OrthoDB" id="76910at2759"/>
<reference evidence="2 3" key="1">
    <citation type="journal article" date="2014" name="Genome Biol. Evol.">
        <title>The secreted proteins of Achlya hypogyna and Thraustotheca clavata identify the ancestral oomycete secretome and reveal gene acquisitions by horizontal gene transfer.</title>
        <authorList>
            <person name="Misner I."/>
            <person name="Blouin N."/>
            <person name="Leonard G."/>
            <person name="Richards T.A."/>
            <person name="Lane C.E."/>
        </authorList>
    </citation>
    <scope>NUCLEOTIDE SEQUENCE [LARGE SCALE GENOMIC DNA]</scope>
    <source>
        <strain evidence="2 3">ATCC 34112</strain>
    </source>
</reference>
<feature type="coiled-coil region" evidence="1">
    <location>
        <begin position="168"/>
        <end position="298"/>
    </location>
</feature>
<evidence type="ECO:0000256" key="1">
    <source>
        <dbReference type="SAM" id="Coils"/>
    </source>
</evidence>
<dbReference type="EMBL" id="JNBS01001797">
    <property type="protein sequence ID" value="OQR99549.1"/>
    <property type="molecule type" value="Genomic_DNA"/>
</dbReference>
<dbReference type="STRING" id="74557.A0A1V9ZNJ1"/>